<gene>
    <name evidence="8" type="ORF">PIB30_012704</name>
</gene>
<evidence type="ECO:0000313" key="9">
    <source>
        <dbReference type="Proteomes" id="UP001341840"/>
    </source>
</evidence>
<name>A0ABU6Q6V7_9FABA</name>
<sequence>MESEGVCSGGRRSAGGGVGRSDRSSSSTQGVFAASVGDDINDVAPKCHCGVYAILYLSKTAKNPDRLFFECPFFKKAEIRHCKFFRWLDRHIEQLRRDGIVRRQEDIKDVDEHFAMLGVENRVTELEDRLAAMEKKKKNPICWIIVGLLALVLAMYTVLYDQG</sequence>
<keyword evidence="6" id="KW-0472">Membrane</keyword>
<evidence type="ECO:0000256" key="1">
    <source>
        <dbReference type="ARBA" id="ARBA00022723"/>
    </source>
</evidence>
<keyword evidence="9" id="KW-1185">Reference proteome</keyword>
<organism evidence="8 9">
    <name type="scientific">Stylosanthes scabra</name>
    <dbReference type="NCBI Taxonomy" id="79078"/>
    <lineage>
        <taxon>Eukaryota</taxon>
        <taxon>Viridiplantae</taxon>
        <taxon>Streptophyta</taxon>
        <taxon>Embryophyta</taxon>
        <taxon>Tracheophyta</taxon>
        <taxon>Spermatophyta</taxon>
        <taxon>Magnoliopsida</taxon>
        <taxon>eudicotyledons</taxon>
        <taxon>Gunneridae</taxon>
        <taxon>Pentapetalae</taxon>
        <taxon>rosids</taxon>
        <taxon>fabids</taxon>
        <taxon>Fabales</taxon>
        <taxon>Fabaceae</taxon>
        <taxon>Papilionoideae</taxon>
        <taxon>50 kb inversion clade</taxon>
        <taxon>dalbergioids sensu lato</taxon>
        <taxon>Dalbergieae</taxon>
        <taxon>Pterocarpus clade</taxon>
        <taxon>Stylosanthes</taxon>
    </lineage>
</organism>
<evidence type="ECO:0000256" key="5">
    <source>
        <dbReference type="SAM" id="MobiDB-lite"/>
    </source>
</evidence>
<feature type="transmembrane region" description="Helical" evidence="6">
    <location>
        <begin position="141"/>
        <end position="160"/>
    </location>
</feature>
<evidence type="ECO:0000256" key="3">
    <source>
        <dbReference type="ARBA" id="ARBA00022833"/>
    </source>
</evidence>
<evidence type="ECO:0000313" key="8">
    <source>
        <dbReference type="EMBL" id="MED6107310.1"/>
    </source>
</evidence>
<evidence type="ECO:0000256" key="4">
    <source>
        <dbReference type="PROSITE-ProRule" id="PRU01343"/>
    </source>
</evidence>
<reference evidence="8 9" key="1">
    <citation type="journal article" date="2023" name="Plants (Basel)">
        <title>Bridging the Gap: Combining Genomics and Transcriptomics Approaches to Understand Stylosanthes scabra, an Orphan Legume from the Brazilian Caatinga.</title>
        <authorList>
            <person name="Ferreira-Neto J.R.C."/>
            <person name="da Silva M.D."/>
            <person name="Binneck E."/>
            <person name="de Melo N.F."/>
            <person name="da Silva R.H."/>
            <person name="de Melo A.L.T.M."/>
            <person name="Pandolfi V."/>
            <person name="Bustamante F.O."/>
            <person name="Brasileiro-Vidal A.C."/>
            <person name="Benko-Iseppon A.M."/>
        </authorList>
    </citation>
    <scope>NUCLEOTIDE SEQUENCE [LARGE SCALE GENOMIC DNA]</scope>
    <source>
        <tissue evidence="8">Leaves</tissue>
    </source>
</reference>
<accession>A0ABU6Q6V7</accession>
<proteinExistence type="predicted"/>
<dbReference type="Proteomes" id="UP001341840">
    <property type="component" value="Unassembled WGS sequence"/>
</dbReference>
<dbReference type="PROSITE" id="PS51999">
    <property type="entry name" value="ZF_GRF"/>
    <property type="match status" value="1"/>
</dbReference>
<keyword evidence="1" id="KW-0479">Metal-binding</keyword>
<dbReference type="InterPro" id="IPR010666">
    <property type="entry name" value="Znf_GRF"/>
</dbReference>
<feature type="domain" description="GRF-type" evidence="7">
    <location>
        <begin position="47"/>
        <end position="91"/>
    </location>
</feature>
<dbReference type="Pfam" id="PF06839">
    <property type="entry name" value="Zn_ribbon_GRF"/>
    <property type="match status" value="1"/>
</dbReference>
<feature type="compositionally biased region" description="Low complexity" evidence="5">
    <location>
        <begin position="1"/>
        <end position="11"/>
    </location>
</feature>
<dbReference type="PANTHER" id="PTHR33248">
    <property type="entry name" value="ZINC ION-BINDING PROTEIN"/>
    <property type="match status" value="1"/>
</dbReference>
<evidence type="ECO:0000259" key="7">
    <source>
        <dbReference type="PROSITE" id="PS51999"/>
    </source>
</evidence>
<evidence type="ECO:0000256" key="6">
    <source>
        <dbReference type="SAM" id="Phobius"/>
    </source>
</evidence>
<keyword evidence="6" id="KW-0812">Transmembrane</keyword>
<keyword evidence="2 4" id="KW-0863">Zinc-finger</keyword>
<keyword evidence="3" id="KW-0862">Zinc</keyword>
<keyword evidence="6" id="KW-1133">Transmembrane helix</keyword>
<evidence type="ECO:0000256" key="2">
    <source>
        <dbReference type="ARBA" id="ARBA00022771"/>
    </source>
</evidence>
<comment type="caution">
    <text evidence="8">The sequence shown here is derived from an EMBL/GenBank/DDBJ whole genome shotgun (WGS) entry which is preliminary data.</text>
</comment>
<protein>
    <recommendedName>
        <fullName evidence="7">GRF-type domain-containing protein</fullName>
    </recommendedName>
</protein>
<feature type="region of interest" description="Disordered" evidence="5">
    <location>
        <begin position="1"/>
        <end position="27"/>
    </location>
</feature>
<dbReference type="EMBL" id="JASCZI010000032">
    <property type="protein sequence ID" value="MED6107310.1"/>
    <property type="molecule type" value="Genomic_DNA"/>
</dbReference>